<evidence type="ECO:0000259" key="5">
    <source>
        <dbReference type="PROSITE" id="PS51900"/>
    </source>
</evidence>
<dbReference type="PANTHER" id="PTHR30349">
    <property type="entry name" value="PHAGE INTEGRASE-RELATED"/>
    <property type="match status" value="1"/>
</dbReference>
<dbReference type="PROSITE" id="PS51898">
    <property type="entry name" value="TYR_RECOMBINASE"/>
    <property type="match status" value="1"/>
</dbReference>
<dbReference type="Pfam" id="PF00589">
    <property type="entry name" value="Phage_integrase"/>
    <property type="match status" value="1"/>
</dbReference>
<dbReference type="InterPro" id="IPR050090">
    <property type="entry name" value="Tyrosine_recombinase_XerCD"/>
</dbReference>
<evidence type="ECO:0000313" key="7">
    <source>
        <dbReference type="Proteomes" id="UP001596189"/>
    </source>
</evidence>
<evidence type="ECO:0000313" key="6">
    <source>
        <dbReference type="EMBL" id="MFC6009120.1"/>
    </source>
</evidence>
<dbReference type="Proteomes" id="UP001596189">
    <property type="component" value="Unassembled WGS sequence"/>
</dbReference>
<dbReference type="InterPro" id="IPR002104">
    <property type="entry name" value="Integrase_catalytic"/>
</dbReference>
<dbReference type="RefSeq" id="WP_378227138.1">
    <property type="nucleotide sequence ID" value="NZ_JBHSRD010000008.1"/>
</dbReference>
<evidence type="ECO:0000256" key="2">
    <source>
        <dbReference type="ARBA" id="ARBA00023172"/>
    </source>
</evidence>
<dbReference type="SUPFAM" id="SSF56349">
    <property type="entry name" value="DNA breaking-rejoining enzymes"/>
    <property type="match status" value="1"/>
</dbReference>
<dbReference type="EMBL" id="JBHSRD010000008">
    <property type="protein sequence ID" value="MFC6009120.1"/>
    <property type="molecule type" value="Genomic_DNA"/>
</dbReference>
<dbReference type="CDD" id="cd00397">
    <property type="entry name" value="DNA_BRE_C"/>
    <property type="match status" value="1"/>
</dbReference>
<sequence length="280" mass="31023">MTKQELVVAPAWTTEIDAWNVWMTAADRPDTTRYLRTYHLRRLGAEHPLTHPYELTAEDLLLWIGRPEWSTETRRSYRASLRVFYGWAHAEGRITTNPAYGLPSIRPARAMPRPAPTAVVNDALAGATIRERLMLLILAKTGARRGELAQVHTRDLEGGLSDGWSLRLHGKGGKQRLVPIDDQFAEVLLSLDPGYLFPGGINGHLSAPHVGRIVSRILGPGWTAHTLRHRFATAAYAVERDLRAVQELLGHAKPETTAVYTLIPDDSKRRAALGAASDVA</sequence>
<feature type="domain" description="Core-binding (CB)" evidence="5">
    <location>
        <begin position="10"/>
        <end position="89"/>
    </location>
</feature>
<dbReference type="InterPro" id="IPR013762">
    <property type="entry name" value="Integrase-like_cat_sf"/>
</dbReference>
<dbReference type="PANTHER" id="PTHR30349:SF64">
    <property type="entry name" value="PROPHAGE INTEGRASE INTD-RELATED"/>
    <property type="match status" value="1"/>
</dbReference>
<name>A0ABW1JJA0_9ACTN</name>
<keyword evidence="1 3" id="KW-0238">DNA-binding</keyword>
<feature type="domain" description="Tyr recombinase" evidence="4">
    <location>
        <begin position="106"/>
        <end position="273"/>
    </location>
</feature>
<keyword evidence="7" id="KW-1185">Reference proteome</keyword>
<dbReference type="InterPro" id="IPR011010">
    <property type="entry name" value="DNA_brk_join_enz"/>
</dbReference>
<dbReference type="InterPro" id="IPR044068">
    <property type="entry name" value="CB"/>
</dbReference>
<comment type="caution">
    <text evidence="6">The sequence shown here is derived from an EMBL/GenBank/DDBJ whole genome shotgun (WGS) entry which is preliminary data.</text>
</comment>
<dbReference type="Gene3D" id="1.10.443.10">
    <property type="entry name" value="Intergrase catalytic core"/>
    <property type="match status" value="1"/>
</dbReference>
<dbReference type="PROSITE" id="PS51900">
    <property type="entry name" value="CB"/>
    <property type="match status" value="1"/>
</dbReference>
<keyword evidence="2" id="KW-0233">DNA recombination</keyword>
<evidence type="ECO:0000256" key="1">
    <source>
        <dbReference type="ARBA" id="ARBA00023125"/>
    </source>
</evidence>
<accession>A0ABW1JJA0</accession>
<gene>
    <name evidence="6" type="ORF">ACFQDO_18455</name>
</gene>
<reference evidence="7" key="1">
    <citation type="journal article" date="2019" name="Int. J. Syst. Evol. Microbiol.">
        <title>The Global Catalogue of Microorganisms (GCM) 10K type strain sequencing project: providing services to taxonomists for standard genome sequencing and annotation.</title>
        <authorList>
            <consortium name="The Broad Institute Genomics Platform"/>
            <consortium name="The Broad Institute Genome Sequencing Center for Infectious Disease"/>
            <person name="Wu L."/>
            <person name="Ma J."/>
        </authorList>
    </citation>
    <scope>NUCLEOTIDE SEQUENCE [LARGE SCALE GENOMIC DNA]</scope>
    <source>
        <strain evidence="7">KACC 14249</strain>
    </source>
</reference>
<organism evidence="6 7">
    <name type="scientific">Angustibacter luteus</name>
    <dbReference type="NCBI Taxonomy" id="658456"/>
    <lineage>
        <taxon>Bacteria</taxon>
        <taxon>Bacillati</taxon>
        <taxon>Actinomycetota</taxon>
        <taxon>Actinomycetes</taxon>
        <taxon>Kineosporiales</taxon>
        <taxon>Kineosporiaceae</taxon>
    </lineage>
</organism>
<evidence type="ECO:0000259" key="4">
    <source>
        <dbReference type="PROSITE" id="PS51898"/>
    </source>
</evidence>
<evidence type="ECO:0000256" key="3">
    <source>
        <dbReference type="PROSITE-ProRule" id="PRU01248"/>
    </source>
</evidence>
<protein>
    <submittedName>
        <fullName evidence="6">Tyrosine-type recombinase/integrase</fullName>
    </submittedName>
</protein>
<proteinExistence type="predicted"/>